<keyword evidence="5 13" id="KW-0378">Hydrolase</keyword>
<dbReference type="GO" id="GO:0003678">
    <property type="term" value="F:DNA helicase activity"/>
    <property type="evidence" value="ECO:0007669"/>
    <property type="project" value="TreeGrafter"/>
</dbReference>
<dbReference type="Pfam" id="PF00270">
    <property type="entry name" value="DEAD"/>
    <property type="match status" value="1"/>
</dbReference>
<dbReference type="Gene3D" id="3.30.2060.10">
    <property type="entry name" value="Penicillin-binding protein 1b domain"/>
    <property type="match status" value="1"/>
</dbReference>
<dbReference type="GO" id="GO:0005524">
    <property type="term" value="F:ATP binding"/>
    <property type="evidence" value="ECO:0007669"/>
    <property type="project" value="UniProtKB-UniRule"/>
</dbReference>
<dbReference type="FunFam" id="3.40.50.300:FF:000546">
    <property type="entry name" value="Transcription-repair-coupling factor"/>
    <property type="match status" value="1"/>
</dbReference>
<evidence type="ECO:0000256" key="7">
    <source>
        <dbReference type="ARBA" id="ARBA00022840"/>
    </source>
</evidence>
<dbReference type="PANTHER" id="PTHR47964">
    <property type="entry name" value="ATP-DEPENDENT DNA HELICASE HOMOLOG RECG, CHLOROPLASTIC"/>
    <property type="match status" value="1"/>
</dbReference>
<dbReference type="Pfam" id="PF00271">
    <property type="entry name" value="Helicase_C"/>
    <property type="match status" value="1"/>
</dbReference>
<dbReference type="SUPFAM" id="SSF52540">
    <property type="entry name" value="P-loop containing nucleoside triphosphate hydrolases"/>
    <property type="match status" value="3"/>
</dbReference>
<dbReference type="InterPro" id="IPR014001">
    <property type="entry name" value="Helicase_ATP-bd"/>
</dbReference>
<comment type="subcellular location">
    <subcellularLocation>
        <location evidence="1 13">Cytoplasm</location>
    </subcellularLocation>
</comment>
<dbReference type="GO" id="GO:0006355">
    <property type="term" value="P:regulation of DNA-templated transcription"/>
    <property type="evidence" value="ECO:0007669"/>
    <property type="project" value="UniProtKB-UniRule"/>
</dbReference>
<sequence>MNKLLENINSLEQVKQIENNIDDYSPIYLSGLTDGFKPHLVLALFEKFKESLVIIAENEKRAEIYLDSINGIIENKAYLFPSLDINFYNIKSIDNRKLSQRMEVLTKLAKGENFIVITTLKAMTNKLTTLDRFNKSFVKIKDEDIIDVNNFIENLINLNYTANSLVENKGDFAKRGSIIDFWPVSYDNPVRIELFDDEVDSIRLFDKDSQRTIEKISEAEISPVTELIYSKDDYDKVIKNINREIMSLDNDSKEINRQKLIDKYKQITAFIEESMFVSNIDLVNPYRKDDYSSFLDYIPKSGLIFFDDVARVIEDYDNFYENFFEDLSLQMENNEVFKSFEHARILIDDIYEQIDKFRIINLTSILKKSKLFNPRKIIEIKTIESENFNRRVDYFIDRTIELANSDKKVLILEGNEKTAFQLIDAYLEKDFTQVSKVGIGESFEKIPIQIANATSSSGYYIYDLDFYVFTHKEIYGSERKARKKKSKNKTSSRDIINYSDLDIGDYVVHENNGIGIYKGLEKIEVNNIEKDFIVIEYRGTDKLFVPVDQMNLISKYIGSRGESPKLSSLGTQTWQKAKARAKKAVDEIADDLVELYAKRSKIKGHAFSKDTTWQNEFENSFPYEETYSQIRSIEEIKNDMESDKPMDRLLCGDVGFGKTEVAIRAAFKAIMDGYQVAFLVPTTILANQHYETIKRRFDKFPVNVQVISRFNPGSKNKLIIKDLKAGKVDLIIGTHRLLSKDVGYKNLGLLIIDEEQRFGVKHKEKLKELKSSLDVLTLSATPIPRTLQMSLSGIRDLSTLDEAPEERMPVNTYVLEYDNGIIKQAIERELNRNGQVYFVYNRVNDIEKLYNHLIELVPDANIAIIHGRISPKQIEKTMLEFIDGEIDILLSTTIIETGMDISNVNTIIIYDSDMMGLGQLYQLKGRIGRGNRSSYAYFTYRTGKILSEISEKRLKSIRDFSDFGSGYKIAMKDLELRGAGNLLGESQSGHVEAIGYDLYVKFLQEAVEKASGKEVEIKDKSDVYIDIKVDGYIPNFYIEDQAQKIEIYNRIARIQNQEDYDELVADLIDVYGDIPIMVDNLMYISLIKSMADELLFSEIREKSGNVNIYFENKDAFSFEELAEINQSFERDMSLDLSTNPAFKIPVSRNKLLDTYELLKTIEKVRSKNEK</sequence>
<dbReference type="GO" id="GO:0005737">
    <property type="term" value="C:cytoplasm"/>
    <property type="evidence" value="ECO:0007669"/>
    <property type="project" value="UniProtKB-SubCell"/>
</dbReference>
<evidence type="ECO:0000256" key="6">
    <source>
        <dbReference type="ARBA" id="ARBA00022806"/>
    </source>
</evidence>
<evidence type="ECO:0000256" key="14">
    <source>
        <dbReference type="SAM" id="Coils"/>
    </source>
</evidence>
<evidence type="ECO:0000313" key="18">
    <source>
        <dbReference type="Proteomes" id="UP000002294"/>
    </source>
</evidence>
<dbReference type="NCBIfam" id="TIGR00580">
    <property type="entry name" value="mfd"/>
    <property type="match status" value="1"/>
</dbReference>
<evidence type="ECO:0000256" key="12">
    <source>
        <dbReference type="ARBA" id="ARBA00070128"/>
    </source>
</evidence>
<dbReference type="Pfam" id="PF17757">
    <property type="entry name" value="UvrB_inter"/>
    <property type="match status" value="1"/>
</dbReference>
<dbReference type="KEGG" id="apr:Apre_0967"/>
<dbReference type="OrthoDB" id="9804325at2"/>
<dbReference type="InterPro" id="IPR037235">
    <property type="entry name" value="TRCF-like_C_D7"/>
</dbReference>
<evidence type="ECO:0000256" key="5">
    <source>
        <dbReference type="ARBA" id="ARBA00022801"/>
    </source>
</evidence>
<dbReference type="CDD" id="cd17991">
    <property type="entry name" value="DEXHc_TRCF"/>
    <property type="match status" value="1"/>
</dbReference>
<reference evidence="17 18" key="1">
    <citation type="journal article" date="2009" name="Stand. Genomic Sci.">
        <title>Complete genome sequence of Anaerococcus prevotii type strain (PC1).</title>
        <authorList>
            <person name="Labutti K."/>
            <person name="Pukall R."/>
            <person name="Steenblock K."/>
            <person name="Glavina Del Rio T."/>
            <person name="Tice H."/>
            <person name="Copeland A."/>
            <person name="Cheng J.F."/>
            <person name="Lucas S."/>
            <person name="Chen F."/>
            <person name="Nolan M."/>
            <person name="Bruce D."/>
            <person name="Goodwin L."/>
            <person name="Pitluck S."/>
            <person name="Ivanova N."/>
            <person name="Mavromatis K."/>
            <person name="Ovchinnikova G."/>
            <person name="Pati A."/>
            <person name="Chen A."/>
            <person name="Palaniappan K."/>
            <person name="Land M."/>
            <person name="Hauser L."/>
            <person name="Chang Y.J."/>
            <person name="Jeffries C.D."/>
            <person name="Chain P."/>
            <person name="Saunders E."/>
            <person name="Brettin T."/>
            <person name="Detter J.C."/>
            <person name="Han C."/>
            <person name="Goker M."/>
            <person name="Bristow J."/>
            <person name="Eisen J.A."/>
            <person name="Markowitz V."/>
            <person name="Hugenholtz P."/>
            <person name="Kyrpides N.C."/>
            <person name="Klenk H.P."/>
            <person name="Lapidus A."/>
        </authorList>
    </citation>
    <scope>NUCLEOTIDE SEQUENCE [LARGE SCALE GENOMIC DNA]</scope>
    <source>
        <strain evidence="18">ATCC 9321 / DSM 20548 / JCM 6508 / NCTC 11806 / PC1</strain>
    </source>
</reference>
<dbReference type="SMART" id="SM00487">
    <property type="entry name" value="DEXDc"/>
    <property type="match status" value="1"/>
</dbReference>
<dbReference type="AlphaFoldDB" id="C7RHN4"/>
<keyword evidence="2 13" id="KW-0963">Cytoplasm</keyword>
<dbReference type="Gene3D" id="3.40.50.11180">
    <property type="match status" value="1"/>
</dbReference>
<dbReference type="Gene3D" id="3.40.50.300">
    <property type="entry name" value="P-loop containing nucleotide triphosphate hydrolases"/>
    <property type="match status" value="2"/>
</dbReference>
<keyword evidence="18" id="KW-1185">Reference proteome</keyword>
<dbReference type="Gene3D" id="2.40.10.170">
    <property type="match status" value="1"/>
</dbReference>
<feature type="coiled-coil region" evidence="14">
    <location>
        <begin position="231"/>
        <end position="258"/>
    </location>
</feature>
<dbReference type="GO" id="GO:0000716">
    <property type="term" value="P:transcription-coupled nucleotide-excision repair, DNA damage recognition"/>
    <property type="evidence" value="ECO:0007669"/>
    <property type="project" value="UniProtKB-UniRule"/>
</dbReference>
<dbReference type="SUPFAM" id="SSF141259">
    <property type="entry name" value="CarD-like"/>
    <property type="match status" value="1"/>
</dbReference>
<dbReference type="InterPro" id="IPR027417">
    <property type="entry name" value="P-loop_NTPase"/>
</dbReference>
<dbReference type="Pfam" id="PF02559">
    <property type="entry name" value="CarD_TRCF_RID"/>
    <property type="match status" value="1"/>
</dbReference>
<evidence type="ECO:0000256" key="3">
    <source>
        <dbReference type="ARBA" id="ARBA00022741"/>
    </source>
</evidence>
<keyword evidence="9 13" id="KW-0234">DNA repair</keyword>
<gene>
    <name evidence="13" type="primary">mfd</name>
    <name evidence="17" type="ordered locus">Apre_0967</name>
</gene>
<evidence type="ECO:0000256" key="10">
    <source>
        <dbReference type="ARBA" id="ARBA00061104"/>
    </source>
</evidence>
<dbReference type="InterPro" id="IPR036101">
    <property type="entry name" value="CarD-like/TRCF_RID_sf"/>
</dbReference>
<dbReference type="InterPro" id="IPR005118">
    <property type="entry name" value="TRCF_C"/>
</dbReference>
<evidence type="ECO:0000256" key="9">
    <source>
        <dbReference type="ARBA" id="ARBA00023204"/>
    </source>
</evidence>
<dbReference type="InterPro" id="IPR003711">
    <property type="entry name" value="CarD-like/TRCF_RID"/>
</dbReference>
<accession>C7RHN4</accession>
<keyword evidence="3 13" id="KW-0547">Nucleotide-binding</keyword>
<evidence type="ECO:0000256" key="13">
    <source>
        <dbReference type="HAMAP-Rule" id="MF_00969"/>
    </source>
</evidence>
<evidence type="ECO:0000256" key="11">
    <source>
        <dbReference type="ARBA" id="ARBA00061399"/>
    </source>
</evidence>
<dbReference type="GO" id="GO:0016787">
    <property type="term" value="F:hydrolase activity"/>
    <property type="evidence" value="ECO:0007669"/>
    <property type="project" value="UniProtKB-KW"/>
</dbReference>
<comment type="function">
    <text evidence="13">Couples transcription and DNA repair by recognizing RNA polymerase (RNAP) stalled at DNA lesions. Mediates ATP-dependent release of RNAP and its truncated transcript from the DNA, and recruitment of nucleotide excision repair machinery to the damaged site.</text>
</comment>
<dbReference type="PROSITE" id="PS51194">
    <property type="entry name" value="HELICASE_CTER"/>
    <property type="match status" value="1"/>
</dbReference>
<dbReference type="EMBL" id="CP001708">
    <property type="protein sequence ID" value="ACV28995.1"/>
    <property type="molecule type" value="Genomic_DNA"/>
</dbReference>
<dbReference type="PANTHER" id="PTHR47964:SF1">
    <property type="entry name" value="ATP-DEPENDENT DNA HELICASE HOMOLOG RECG, CHLOROPLASTIC"/>
    <property type="match status" value="1"/>
</dbReference>
<keyword evidence="6" id="KW-0347">Helicase</keyword>
<dbReference type="SUPFAM" id="SSF143517">
    <property type="entry name" value="TRCF domain-like"/>
    <property type="match status" value="1"/>
</dbReference>
<comment type="similarity">
    <text evidence="11 13">In the C-terminal section; belongs to the helicase family. RecG subfamily.</text>
</comment>
<dbReference type="InterPro" id="IPR001650">
    <property type="entry name" value="Helicase_C-like"/>
</dbReference>
<feature type="domain" description="Helicase ATP-binding" evidence="15">
    <location>
        <begin position="639"/>
        <end position="800"/>
    </location>
</feature>
<dbReference type="Pfam" id="PF03461">
    <property type="entry name" value="TRCF"/>
    <property type="match status" value="1"/>
</dbReference>
<evidence type="ECO:0000259" key="16">
    <source>
        <dbReference type="PROSITE" id="PS51194"/>
    </source>
</evidence>
<evidence type="ECO:0000256" key="4">
    <source>
        <dbReference type="ARBA" id="ARBA00022763"/>
    </source>
</evidence>
<dbReference type="Gene3D" id="3.90.1150.50">
    <property type="entry name" value="Transcription-repair-coupling factor, D7 domain"/>
    <property type="match status" value="1"/>
</dbReference>
<dbReference type="InterPro" id="IPR041471">
    <property type="entry name" value="UvrB_inter"/>
</dbReference>
<keyword evidence="7 13" id="KW-0067">ATP-binding</keyword>
<comment type="similarity">
    <text evidence="10 13">In the N-terminal section; belongs to the UvrB family.</text>
</comment>
<evidence type="ECO:0000256" key="1">
    <source>
        <dbReference type="ARBA" id="ARBA00004496"/>
    </source>
</evidence>
<dbReference type="HOGENOM" id="CLU_005122_1_3_9"/>
<evidence type="ECO:0000313" key="17">
    <source>
        <dbReference type="EMBL" id="ACV28995.1"/>
    </source>
</evidence>
<dbReference type="InterPro" id="IPR004576">
    <property type="entry name" value="Mfd"/>
</dbReference>
<protein>
    <recommendedName>
        <fullName evidence="12 13">Transcription-repair-coupling factor</fullName>
        <shortName evidence="13">TRCF</shortName>
        <ecNumber evidence="13">3.6.4.-</ecNumber>
    </recommendedName>
</protein>
<dbReference type="eggNOG" id="COG1197">
    <property type="taxonomic scope" value="Bacteria"/>
</dbReference>
<dbReference type="InterPro" id="IPR011545">
    <property type="entry name" value="DEAD/DEAH_box_helicase_dom"/>
</dbReference>
<dbReference type="EC" id="3.6.4.-" evidence="13"/>
<evidence type="ECO:0000256" key="2">
    <source>
        <dbReference type="ARBA" id="ARBA00022490"/>
    </source>
</evidence>
<organism evidence="17 18">
    <name type="scientific">Anaerococcus prevotii (strain ATCC 9321 / DSM 20548 / JCM 6508 / NCTC 11806 / PC1)</name>
    <name type="common">Peptostreptococcus prevotii</name>
    <name type="synonym">Peptococcus prevotii</name>
    <dbReference type="NCBI Taxonomy" id="525919"/>
    <lineage>
        <taxon>Bacteria</taxon>
        <taxon>Bacillati</taxon>
        <taxon>Bacillota</taxon>
        <taxon>Tissierellia</taxon>
        <taxon>Tissierellales</taxon>
        <taxon>Peptoniphilaceae</taxon>
        <taxon>Anaerococcus</taxon>
    </lineage>
</organism>
<evidence type="ECO:0000259" key="15">
    <source>
        <dbReference type="PROSITE" id="PS51192"/>
    </source>
</evidence>
<dbReference type="SMART" id="SM01058">
    <property type="entry name" value="CarD_TRCF"/>
    <property type="match status" value="1"/>
</dbReference>
<dbReference type="HAMAP" id="MF_00969">
    <property type="entry name" value="TRCF"/>
    <property type="match status" value="1"/>
</dbReference>
<evidence type="ECO:0000256" key="8">
    <source>
        <dbReference type="ARBA" id="ARBA00023125"/>
    </source>
</evidence>
<proteinExistence type="inferred from homology"/>
<dbReference type="GO" id="GO:0003684">
    <property type="term" value="F:damaged DNA binding"/>
    <property type="evidence" value="ECO:0007669"/>
    <property type="project" value="InterPro"/>
</dbReference>
<keyword evidence="14" id="KW-0175">Coiled coil</keyword>
<name>C7RHN4_ANAPD</name>
<keyword evidence="8 13" id="KW-0238">DNA-binding</keyword>
<dbReference type="RefSeq" id="WP_015777898.1">
    <property type="nucleotide sequence ID" value="NC_013171.1"/>
</dbReference>
<dbReference type="Proteomes" id="UP000002294">
    <property type="component" value="Chromosome"/>
</dbReference>
<keyword evidence="4 13" id="KW-0227">DNA damage</keyword>
<dbReference type="InterPro" id="IPR047112">
    <property type="entry name" value="RecG/Mfd"/>
</dbReference>
<dbReference type="SMART" id="SM00982">
    <property type="entry name" value="TRCF"/>
    <property type="match status" value="1"/>
</dbReference>
<dbReference type="SMART" id="SM00490">
    <property type="entry name" value="HELICc"/>
    <property type="match status" value="1"/>
</dbReference>
<feature type="domain" description="Helicase C-terminal" evidence="16">
    <location>
        <begin position="821"/>
        <end position="975"/>
    </location>
</feature>
<dbReference type="PROSITE" id="PS51192">
    <property type="entry name" value="HELICASE_ATP_BIND_1"/>
    <property type="match status" value="1"/>
</dbReference>
<dbReference type="STRING" id="525919.Apre_0967"/>